<dbReference type="GO" id="GO:1990229">
    <property type="term" value="C:iron-sulfur cluster assembly complex"/>
    <property type="evidence" value="ECO:0007669"/>
    <property type="project" value="UniProtKB-ARBA"/>
</dbReference>
<organism evidence="3 4">
    <name type="scientific">Octopus vulgaris</name>
    <name type="common">Common octopus</name>
    <dbReference type="NCBI Taxonomy" id="6645"/>
    <lineage>
        <taxon>Eukaryota</taxon>
        <taxon>Metazoa</taxon>
        <taxon>Spiralia</taxon>
        <taxon>Lophotrochozoa</taxon>
        <taxon>Mollusca</taxon>
        <taxon>Cephalopoda</taxon>
        <taxon>Coleoidea</taxon>
        <taxon>Octopodiformes</taxon>
        <taxon>Octopoda</taxon>
        <taxon>Incirrata</taxon>
        <taxon>Octopodidae</taxon>
        <taxon>Octopus</taxon>
    </lineage>
</organism>
<keyword evidence="4" id="KW-1185">Reference proteome</keyword>
<dbReference type="PANTHER" id="PTHR46229">
    <property type="entry name" value="BOLA TRANSCRIPTION REGULATOR"/>
    <property type="match status" value="1"/>
</dbReference>
<dbReference type="Gene3D" id="3.30.300.90">
    <property type="entry name" value="BolA-like"/>
    <property type="match status" value="1"/>
</dbReference>
<name>A0AA36AGL8_OCTVU</name>
<accession>A0AA36AGL8</accession>
<dbReference type="EMBL" id="OX597814">
    <property type="protein sequence ID" value="CAI9715773.1"/>
    <property type="molecule type" value="Genomic_DNA"/>
</dbReference>
<evidence type="ECO:0000256" key="1">
    <source>
        <dbReference type="ARBA" id="ARBA00005578"/>
    </source>
</evidence>
<protein>
    <recommendedName>
        <fullName evidence="5">BolA-like protein DDB_G0274169</fullName>
    </recommendedName>
</protein>
<evidence type="ECO:0000313" key="4">
    <source>
        <dbReference type="Proteomes" id="UP001162480"/>
    </source>
</evidence>
<dbReference type="InterPro" id="IPR036065">
    <property type="entry name" value="BolA-like_sf"/>
</dbReference>
<dbReference type="SUPFAM" id="SSF82657">
    <property type="entry name" value="BolA-like"/>
    <property type="match status" value="1"/>
</dbReference>
<dbReference type="InterPro" id="IPR050961">
    <property type="entry name" value="BolA/IbaG_stress_morph_reg"/>
</dbReference>
<reference evidence="3" key="1">
    <citation type="submission" date="2023-08" db="EMBL/GenBank/DDBJ databases">
        <authorList>
            <person name="Alioto T."/>
            <person name="Alioto T."/>
            <person name="Gomez Garrido J."/>
        </authorList>
    </citation>
    <scope>NUCLEOTIDE SEQUENCE</scope>
</reference>
<dbReference type="AlphaFoldDB" id="A0AA36AGL8"/>
<dbReference type="Pfam" id="PF01722">
    <property type="entry name" value="BolA"/>
    <property type="match status" value="1"/>
</dbReference>
<dbReference type="FunFam" id="3.30.300.90:FF:000001">
    <property type="entry name" value="Transcriptional regulator BolA"/>
    <property type="match status" value="1"/>
</dbReference>
<dbReference type="Proteomes" id="UP001162480">
    <property type="component" value="Chromosome 1"/>
</dbReference>
<gene>
    <name evidence="3" type="ORF">OCTVUL_1B027973</name>
</gene>
<comment type="similarity">
    <text evidence="1 2">Belongs to the BolA/IbaG family.</text>
</comment>
<proteinExistence type="inferred from homology"/>
<dbReference type="GO" id="GO:0005739">
    <property type="term" value="C:mitochondrion"/>
    <property type="evidence" value="ECO:0007669"/>
    <property type="project" value="TreeGrafter"/>
</dbReference>
<evidence type="ECO:0000256" key="2">
    <source>
        <dbReference type="RuleBase" id="RU003860"/>
    </source>
</evidence>
<dbReference type="InterPro" id="IPR002634">
    <property type="entry name" value="BolA"/>
</dbReference>
<dbReference type="PANTHER" id="PTHR46229:SF2">
    <property type="entry name" value="BOLA-LIKE PROTEIN 1"/>
    <property type="match status" value="1"/>
</dbReference>
<sequence length="168" mass="19346">MSFLSGVLRSCQPIRFYAAKQHQKLAPVESKILEKLEKYFKPQHLQVVNESYMHNVPKGSETHFKVMVVSHDFNGIGLVQRHRKINQCLSEELEGGVHALSITAHTSEEWIKKNGTFNKSPPCMGGDASRHFLYTQIHRILATRFLFYVYKTVQRKISTGNNIRLKYG</sequence>
<evidence type="ECO:0008006" key="5">
    <source>
        <dbReference type="Google" id="ProtNLM"/>
    </source>
</evidence>
<evidence type="ECO:0000313" key="3">
    <source>
        <dbReference type="EMBL" id="CAI9715773.1"/>
    </source>
</evidence>